<organism evidence="11 12">
    <name type="scientific">Paralvinella palmiformis</name>
    <dbReference type="NCBI Taxonomy" id="53620"/>
    <lineage>
        <taxon>Eukaryota</taxon>
        <taxon>Metazoa</taxon>
        <taxon>Spiralia</taxon>
        <taxon>Lophotrochozoa</taxon>
        <taxon>Annelida</taxon>
        <taxon>Polychaeta</taxon>
        <taxon>Sedentaria</taxon>
        <taxon>Canalipalpata</taxon>
        <taxon>Terebellida</taxon>
        <taxon>Terebelliformia</taxon>
        <taxon>Alvinellidae</taxon>
        <taxon>Paralvinella</taxon>
    </lineage>
</organism>
<keyword evidence="12" id="KW-1185">Reference proteome</keyword>
<sequence length="1296" mass="144064">MAHIKTYCRIKPTKSSFGDYQISTNTLHIQVPENLRDTATDVNIRHRPVINHDFKFTYVFTEDTSQEDVFNRLAKDIVDGFLSGYNGTIFAYGQTGTGKTYTVEGSARRYKDRGLAPRAISMIYNALQSRQSEEIDIHVSYMEIYQEVGYDLLTSAARLGTIVTTFPKVSVVEGPQGSCIIRNLSQHLAASEDVAQSLLIEGQANRQVAETSMNQKSSRSHAVFTIQLSVKKPSDDMIIRSKLHLVDLAGSERVSKTRIEGQQLAEAKYINLSLHHLESVIIALQQKATIQKTQLPTPNFMMYNSDQSPSRCYSAPCLTSSHGWMNSLRGSNTSTSANPLGQVAQHTRHIPYRNSLLTMVLRDSLGGNCQTAMIATVTFEEENLGETISTCRFAQRVACITNVVSKNEELDDKSLIKRLRRRVAELESEVALLREGLDLPAHVEGSRNKLTEDEKLEIARILQNYLMGRTTDPITAGIKTPAYFRESLRLLRRMILQHYVQDRNDKTSKVILDVRSQKSIAAAQPSHSTTQLPPVSSPSSAGSRSPSVPYGNSVSIPTNNSPKDLREGHFKAVLDKKSDQLRHERIRSSVRPTGPQVMKPDAQPSRRLLKSPPFDVLLKKRPQPNKNPSEIKTVHPQPLKGDHSASNLITSSDQSRTTLAVQSHLVNGAETILQPKPVENGRNSSAHLSDVDIRQRLPLPVKKGGKMTTRQVMEELKSQDKLRNKMTNDSHVEKILTRSKEIAQKEAATRQRLLEFKEKLRQAKLGTFQTRKHDSGSEHSDSGVDGLSRPHIPSQRSAFTEAHHSSIVSNITAFDVPSNIVEVEKPSSHDSADETEQLSHDASQIGVLTSRDDQTSQFDAASITSMAGSVSSNPWQSDVTKLSAKKHFQPTNNLSFLPTSRTSSACSKNAHELELMYLERRRNISSMWGVESTTQTMVPNTPVVPDFVGGDISRLSKVPVSSVPVLDRGYEDTPRMNKILPRTMSEHSFDIGRSNSEADICDAEVQRVFLENNDDDGSGSEQENAQHDGIRILDPPKVLAQAKPVLSQHDSLIGHFPKQDGLTKDAPIQPNFSHKNFDKTLQKMLGTDTVPTLSYTHEDYDKFARPDKPTKTRCKTAKASTRIKSAVKMAKPVTTTDHNNRPKPFDPWSPEARVGISVAQQLEQCIPQLQVVGSSLVSEFGMTVGERIAKLVKEASKSQSTNKSDGGNSDGDSIIPPPSPDFADVISHGGATNGHNHLARSNHTKPKVKALEEKDREAAYMTSMRAERLRLARIQRARSAAEVIQRSWKRYKNRHK</sequence>
<feature type="domain" description="Kinesin motor" evidence="10">
    <location>
        <begin position="3"/>
        <end position="400"/>
    </location>
</feature>
<evidence type="ECO:0000256" key="5">
    <source>
        <dbReference type="ARBA" id="ARBA00023054"/>
    </source>
</evidence>
<evidence type="ECO:0000256" key="1">
    <source>
        <dbReference type="ARBA" id="ARBA00004245"/>
    </source>
</evidence>
<evidence type="ECO:0000256" key="7">
    <source>
        <dbReference type="ARBA" id="ARBA00023212"/>
    </source>
</evidence>
<feature type="compositionally biased region" description="Polar residues" evidence="9">
    <location>
        <begin position="1197"/>
        <end position="1211"/>
    </location>
</feature>
<evidence type="ECO:0000313" key="11">
    <source>
        <dbReference type="EMBL" id="KAK2165448.1"/>
    </source>
</evidence>
<dbReference type="PANTHER" id="PTHR47968">
    <property type="entry name" value="CENTROMERE PROTEIN E"/>
    <property type="match status" value="1"/>
</dbReference>
<dbReference type="InterPro" id="IPR001752">
    <property type="entry name" value="Kinesin_motor_dom"/>
</dbReference>
<dbReference type="PROSITE" id="PS00411">
    <property type="entry name" value="KINESIN_MOTOR_1"/>
    <property type="match status" value="1"/>
</dbReference>
<evidence type="ECO:0000259" key="10">
    <source>
        <dbReference type="PROSITE" id="PS50067"/>
    </source>
</evidence>
<keyword evidence="7" id="KW-0963">Cytoplasm</keyword>
<dbReference type="EMBL" id="JAODUP010000050">
    <property type="protein sequence ID" value="KAK2165448.1"/>
    <property type="molecule type" value="Genomic_DNA"/>
</dbReference>
<keyword evidence="5" id="KW-0175">Coiled coil</keyword>
<dbReference type="PRINTS" id="PR00380">
    <property type="entry name" value="KINESINHEAVY"/>
</dbReference>
<dbReference type="InterPro" id="IPR027417">
    <property type="entry name" value="P-loop_NTPase"/>
</dbReference>
<evidence type="ECO:0000256" key="6">
    <source>
        <dbReference type="ARBA" id="ARBA00023175"/>
    </source>
</evidence>
<feature type="region of interest" description="Disordered" evidence="9">
    <location>
        <begin position="766"/>
        <end position="797"/>
    </location>
</feature>
<dbReference type="Gene3D" id="3.40.850.10">
    <property type="entry name" value="Kinesin motor domain"/>
    <property type="match status" value="1"/>
</dbReference>
<evidence type="ECO:0000313" key="12">
    <source>
        <dbReference type="Proteomes" id="UP001208570"/>
    </source>
</evidence>
<reference evidence="11" key="1">
    <citation type="journal article" date="2023" name="Mol. Biol. Evol.">
        <title>Third-Generation Sequencing Reveals the Adaptive Role of the Epigenome in Three Deep-Sea Polychaetes.</title>
        <authorList>
            <person name="Perez M."/>
            <person name="Aroh O."/>
            <person name="Sun Y."/>
            <person name="Lan Y."/>
            <person name="Juniper S.K."/>
            <person name="Young C.R."/>
            <person name="Angers B."/>
            <person name="Qian P.Y."/>
        </authorList>
    </citation>
    <scope>NUCLEOTIDE SEQUENCE</scope>
    <source>
        <strain evidence="11">P08H-3</strain>
    </source>
</reference>
<evidence type="ECO:0000256" key="8">
    <source>
        <dbReference type="PROSITE-ProRule" id="PRU00283"/>
    </source>
</evidence>
<dbReference type="CDD" id="cd00106">
    <property type="entry name" value="KISc"/>
    <property type="match status" value="1"/>
</dbReference>
<keyword evidence="4 8" id="KW-0067">ATP-binding</keyword>
<dbReference type="GO" id="GO:0008017">
    <property type="term" value="F:microtubule binding"/>
    <property type="evidence" value="ECO:0007669"/>
    <property type="project" value="InterPro"/>
</dbReference>
<evidence type="ECO:0000256" key="2">
    <source>
        <dbReference type="ARBA" id="ARBA00022701"/>
    </source>
</evidence>
<dbReference type="GO" id="GO:0005524">
    <property type="term" value="F:ATP binding"/>
    <property type="evidence" value="ECO:0007669"/>
    <property type="project" value="UniProtKB-UniRule"/>
</dbReference>
<comment type="subcellular location">
    <subcellularLocation>
        <location evidence="1">Cytoplasm</location>
        <location evidence="1">Cytoskeleton</location>
    </subcellularLocation>
</comment>
<protein>
    <recommendedName>
        <fullName evidence="10">Kinesin motor domain-containing protein</fullName>
    </recommendedName>
</protein>
<feature type="compositionally biased region" description="Polar residues" evidence="9">
    <location>
        <begin position="550"/>
        <end position="562"/>
    </location>
</feature>
<dbReference type="InterPro" id="IPR019821">
    <property type="entry name" value="Kinesin_motor_CS"/>
</dbReference>
<evidence type="ECO:0000256" key="9">
    <source>
        <dbReference type="SAM" id="MobiDB-lite"/>
    </source>
</evidence>
<dbReference type="SUPFAM" id="SSF52540">
    <property type="entry name" value="P-loop containing nucleoside triphosphate hydrolases"/>
    <property type="match status" value="1"/>
</dbReference>
<dbReference type="GO" id="GO:0007018">
    <property type="term" value="P:microtubule-based movement"/>
    <property type="evidence" value="ECO:0007669"/>
    <property type="project" value="InterPro"/>
</dbReference>
<evidence type="ECO:0000256" key="4">
    <source>
        <dbReference type="ARBA" id="ARBA00022840"/>
    </source>
</evidence>
<feature type="compositionally biased region" description="Basic and acidic residues" evidence="9">
    <location>
        <begin position="771"/>
        <end position="782"/>
    </location>
</feature>
<keyword evidence="7" id="KW-0206">Cytoskeleton</keyword>
<comment type="caution">
    <text evidence="11">The sequence shown here is derived from an EMBL/GenBank/DDBJ whole genome shotgun (WGS) entry which is preliminary data.</text>
</comment>
<name>A0AAD9K7H6_9ANNE</name>
<accession>A0AAD9K7H6</accession>
<dbReference type="Proteomes" id="UP001208570">
    <property type="component" value="Unassembled WGS sequence"/>
</dbReference>
<feature type="compositionally biased region" description="Basic residues" evidence="9">
    <location>
        <begin position="1237"/>
        <end position="1248"/>
    </location>
</feature>
<dbReference type="Pfam" id="PF00225">
    <property type="entry name" value="Kinesin"/>
    <property type="match status" value="2"/>
</dbReference>
<feature type="binding site" evidence="8">
    <location>
        <begin position="93"/>
        <end position="100"/>
    </location>
    <ligand>
        <name>ATP</name>
        <dbReference type="ChEBI" id="CHEBI:30616"/>
    </ligand>
</feature>
<dbReference type="InterPro" id="IPR027640">
    <property type="entry name" value="Kinesin-like_fam"/>
</dbReference>
<keyword evidence="2" id="KW-0493">Microtubule</keyword>
<dbReference type="SMART" id="SM00129">
    <property type="entry name" value="KISc"/>
    <property type="match status" value="1"/>
</dbReference>
<feature type="region of interest" description="Disordered" evidence="9">
    <location>
        <begin position="1194"/>
        <end position="1250"/>
    </location>
</feature>
<feature type="compositionally biased region" description="Basic and acidic residues" evidence="9">
    <location>
        <begin position="563"/>
        <end position="587"/>
    </location>
</feature>
<dbReference type="GO" id="GO:0005874">
    <property type="term" value="C:microtubule"/>
    <property type="evidence" value="ECO:0007669"/>
    <property type="project" value="UniProtKB-KW"/>
</dbReference>
<proteinExistence type="inferred from homology"/>
<feature type="compositionally biased region" description="Low complexity" evidence="9">
    <location>
        <begin position="533"/>
        <end position="549"/>
    </location>
</feature>
<feature type="region of interest" description="Disordered" evidence="9">
    <location>
        <begin position="519"/>
        <end position="642"/>
    </location>
</feature>
<dbReference type="PROSITE" id="PS50067">
    <property type="entry name" value="KINESIN_MOTOR_2"/>
    <property type="match status" value="1"/>
</dbReference>
<keyword evidence="3 8" id="KW-0547">Nucleotide-binding</keyword>
<dbReference type="PANTHER" id="PTHR47968:SF36">
    <property type="entry name" value="KINESIN HEAVY CHAIN ISOFORM X1"/>
    <property type="match status" value="1"/>
</dbReference>
<dbReference type="InterPro" id="IPR036961">
    <property type="entry name" value="Kinesin_motor_dom_sf"/>
</dbReference>
<comment type="similarity">
    <text evidence="8">Belongs to the TRAFAC class myosin-kinesin ATPase superfamily. Kinesin family.</text>
</comment>
<dbReference type="GO" id="GO:0003777">
    <property type="term" value="F:microtubule motor activity"/>
    <property type="evidence" value="ECO:0007669"/>
    <property type="project" value="InterPro"/>
</dbReference>
<gene>
    <name evidence="11" type="ORF">LSH36_50g05082</name>
</gene>
<evidence type="ECO:0000256" key="3">
    <source>
        <dbReference type="ARBA" id="ARBA00022741"/>
    </source>
</evidence>
<keyword evidence="6 8" id="KW-0505">Motor protein</keyword>